<sequence>MMAARLGVAWGSVAAFLILGSGWLADLSSPVWAGLLFCWLFGVILWSSFGVVHEAEELAHRLGEPYGTLILTLSIVIIEVALVAAVMLGAKTAPTLGRDTMFAVLMIVMNGLVGLGLILGGLRHHRQNYNLDGAAAYLAVIIPLTTIAMILPNFTTSTTGGTLTTLQAVSFSLFTIALYAIFLAIQTGRHSDFFEAATLTSAGESGPVPEEPVRRDTRAGPLLKHTGLLLASLLPIVLLSKSLAAIIDHGIKALGAPPALGGVLIAAIVFTPEGISAVKAIIKDELQRAINLCLGAVTSTVGLTVPAVLTIGLVTGQTVVLGLAQTEMALLAVTLVLSILTFSRQGTTILEGAVHLLVFLVYLVLIFSP</sequence>
<dbReference type="RefSeq" id="WP_127727614.1">
    <property type="nucleotide sequence ID" value="NZ_SACP01000003.1"/>
</dbReference>
<dbReference type="PANTHER" id="PTHR37958:SF1">
    <property type="entry name" value="SODIUM-POTASSIUM_PROTON ANTIPORTER CHAA"/>
    <property type="match status" value="1"/>
</dbReference>
<feature type="transmembrane region" description="Helical" evidence="5">
    <location>
        <begin position="7"/>
        <end position="25"/>
    </location>
</feature>
<dbReference type="Pfam" id="PF01699">
    <property type="entry name" value="Na_Ca_ex"/>
    <property type="match status" value="2"/>
</dbReference>
<feature type="transmembrane region" description="Helical" evidence="5">
    <location>
        <begin position="228"/>
        <end position="247"/>
    </location>
</feature>
<keyword evidence="2 5" id="KW-0812">Transmembrane</keyword>
<evidence type="ECO:0000256" key="4">
    <source>
        <dbReference type="ARBA" id="ARBA00023136"/>
    </source>
</evidence>
<evidence type="ECO:0000256" key="5">
    <source>
        <dbReference type="SAM" id="Phobius"/>
    </source>
</evidence>
<evidence type="ECO:0000259" key="6">
    <source>
        <dbReference type="Pfam" id="PF01699"/>
    </source>
</evidence>
<accession>A0A437PEI6</accession>
<dbReference type="InterPro" id="IPR004837">
    <property type="entry name" value="NaCa_Exmemb"/>
</dbReference>
<feature type="domain" description="Sodium/calcium exchanger membrane region" evidence="6">
    <location>
        <begin position="34"/>
        <end position="187"/>
    </location>
</feature>
<feature type="transmembrane region" description="Helical" evidence="5">
    <location>
        <begin position="166"/>
        <end position="185"/>
    </location>
</feature>
<feature type="transmembrane region" description="Helical" evidence="5">
    <location>
        <begin position="134"/>
        <end position="154"/>
    </location>
</feature>
<dbReference type="GO" id="GO:0015385">
    <property type="term" value="F:sodium:proton antiporter activity"/>
    <property type="evidence" value="ECO:0007669"/>
    <property type="project" value="TreeGrafter"/>
</dbReference>
<feature type="transmembrane region" description="Helical" evidence="5">
    <location>
        <begin position="289"/>
        <end position="313"/>
    </location>
</feature>
<dbReference type="InterPro" id="IPR052946">
    <property type="entry name" value="Alkaline_pH_Ca-Antiporter"/>
</dbReference>
<dbReference type="GO" id="GO:0015386">
    <property type="term" value="F:potassium:proton antiporter activity"/>
    <property type="evidence" value="ECO:0007669"/>
    <property type="project" value="TreeGrafter"/>
</dbReference>
<dbReference type="OrthoDB" id="9787814at2"/>
<keyword evidence="4 5" id="KW-0472">Membrane</keyword>
<evidence type="ECO:0000256" key="2">
    <source>
        <dbReference type="ARBA" id="ARBA00022692"/>
    </source>
</evidence>
<proteinExistence type="predicted"/>
<gene>
    <name evidence="7" type="ORF">EOE48_04630</name>
</gene>
<dbReference type="Proteomes" id="UP000286997">
    <property type="component" value="Unassembled WGS sequence"/>
</dbReference>
<feature type="transmembrane region" description="Helical" evidence="5">
    <location>
        <begin position="100"/>
        <end position="122"/>
    </location>
</feature>
<protein>
    <submittedName>
        <fullName evidence="7">Calcium:proton antiporter</fullName>
    </submittedName>
</protein>
<evidence type="ECO:0000256" key="1">
    <source>
        <dbReference type="ARBA" id="ARBA00004141"/>
    </source>
</evidence>
<feature type="transmembrane region" description="Helical" evidence="5">
    <location>
        <begin position="31"/>
        <end position="53"/>
    </location>
</feature>
<keyword evidence="3 5" id="KW-1133">Transmembrane helix</keyword>
<evidence type="ECO:0000313" key="8">
    <source>
        <dbReference type="Proteomes" id="UP000286997"/>
    </source>
</evidence>
<evidence type="ECO:0000256" key="3">
    <source>
        <dbReference type="ARBA" id="ARBA00022989"/>
    </source>
</evidence>
<feature type="transmembrane region" description="Helical" evidence="5">
    <location>
        <begin position="349"/>
        <end position="368"/>
    </location>
</feature>
<dbReference type="AlphaFoldDB" id="A0A437PEI6"/>
<evidence type="ECO:0000313" key="7">
    <source>
        <dbReference type="EMBL" id="RVU20639.1"/>
    </source>
</evidence>
<organism evidence="7 8">
    <name type="scientific">Methylobacterium oryzihabitans</name>
    <dbReference type="NCBI Taxonomy" id="2499852"/>
    <lineage>
        <taxon>Bacteria</taxon>
        <taxon>Pseudomonadati</taxon>
        <taxon>Pseudomonadota</taxon>
        <taxon>Alphaproteobacteria</taxon>
        <taxon>Hyphomicrobiales</taxon>
        <taxon>Methylobacteriaceae</taxon>
        <taxon>Methylobacterium</taxon>
    </lineage>
</organism>
<reference evidence="7 8" key="1">
    <citation type="submission" date="2019-01" db="EMBL/GenBank/DDBJ databases">
        <authorList>
            <person name="Chen W.-M."/>
        </authorList>
    </citation>
    <scope>NUCLEOTIDE SEQUENCE [LARGE SCALE GENOMIC DNA]</scope>
    <source>
        <strain evidence="7 8">TER-1</strain>
    </source>
</reference>
<comment type="caution">
    <text evidence="7">The sequence shown here is derived from an EMBL/GenBank/DDBJ whole genome shotgun (WGS) entry which is preliminary data.</text>
</comment>
<feature type="transmembrane region" description="Helical" evidence="5">
    <location>
        <begin position="319"/>
        <end position="342"/>
    </location>
</feature>
<dbReference type="PANTHER" id="PTHR37958">
    <property type="entry name" value="SODIUM-POTASSIUM/PROTON ANTIPORTER CHAA"/>
    <property type="match status" value="1"/>
</dbReference>
<name>A0A437PEI6_9HYPH</name>
<comment type="subcellular location">
    <subcellularLocation>
        <location evidence="1">Membrane</location>
        <topology evidence="1">Multi-pass membrane protein</topology>
    </subcellularLocation>
</comment>
<feature type="domain" description="Sodium/calcium exchanger membrane region" evidence="6">
    <location>
        <begin position="225"/>
        <end position="367"/>
    </location>
</feature>
<keyword evidence="8" id="KW-1185">Reference proteome</keyword>
<feature type="transmembrane region" description="Helical" evidence="5">
    <location>
        <begin position="259"/>
        <end position="282"/>
    </location>
</feature>
<feature type="transmembrane region" description="Helical" evidence="5">
    <location>
        <begin position="65"/>
        <end position="88"/>
    </location>
</feature>
<dbReference type="EMBL" id="SACP01000003">
    <property type="protein sequence ID" value="RVU20639.1"/>
    <property type="molecule type" value="Genomic_DNA"/>
</dbReference>
<dbReference type="GO" id="GO:0005886">
    <property type="term" value="C:plasma membrane"/>
    <property type="evidence" value="ECO:0007669"/>
    <property type="project" value="TreeGrafter"/>
</dbReference>